<evidence type="ECO:0000313" key="11">
    <source>
        <dbReference type="Proteomes" id="UP000494165"/>
    </source>
</evidence>
<feature type="compositionally biased region" description="Low complexity" evidence="8">
    <location>
        <begin position="15"/>
        <end position="31"/>
    </location>
</feature>
<feature type="compositionally biased region" description="Low complexity" evidence="8">
    <location>
        <begin position="251"/>
        <end position="272"/>
    </location>
</feature>
<keyword evidence="5" id="KW-0238">DNA-binding</keyword>
<protein>
    <recommendedName>
        <fullName evidence="9">BHLH domain-containing protein</fullName>
    </recommendedName>
</protein>
<evidence type="ECO:0000256" key="7">
    <source>
        <dbReference type="ARBA" id="ARBA00023242"/>
    </source>
</evidence>
<evidence type="ECO:0000256" key="3">
    <source>
        <dbReference type="ARBA" id="ARBA00022902"/>
    </source>
</evidence>
<dbReference type="Pfam" id="PF00010">
    <property type="entry name" value="HLH"/>
    <property type="match status" value="1"/>
</dbReference>
<dbReference type="InterPro" id="IPR036638">
    <property type="entry name" value="HLH_DNA-bd_sf"/>
</dbReference>
<dbReference type="CDD" id="cd11428">
    <property type="entry name" value="bHLH_TS_NGN"/>
    <property type="match status" value="1"/>
</dbReference>
<keyword evidence="3" id="KW-0524">Neurogenesis</keyword>
<gene>
    <name evidence="10" type="ORF">CLODIP_2_CD11700</name>
</gene>
<keyword evidence="11" id="KW-1185">Reference proteome</keyword>
<dbReference type="GO" id="GO:0000981">
    <property type="term" value="F:DNA-binding transcription factor activity, RNA polymerase II-specific"/>
    <property type="evidence" value="ECO:0007669"/>
    <property type="project" value="TreeGrafter"/>
</dbReference>
<keyword evidence="2" id="KW-0221">Differentiation</keyword>
<organism evidence="10 11">
    <name type="scientific">Cloeon dipterum</name>
    <dbReference type="NCBI Taxonomy" id="197152"/>
    <lineage>
        <taxon>Eukaryota</taxon>
        <taxon>Metazoa</taxon>
        <taxon>Ecdysozoa</taxon>
        <taxon>Arthropoda</taxon>
        <taxon>Hexapoda</taxon>
        <taxon>Insecta</taxon>
        <taxon>Pterygota</taxon>
        <taxon>Palaeoptera</taxon>
        <taxon>Ephemeroptera</taxon>
        <taxon>Pisciforma</taxon>
        <taxon>Baetidae</taxon>
        <taxon>Cloeon</taxon>
    </lineage>
</organism>
<dbReference type="OrthoDB" id="5969565at2759"/>
<keyword evidence="6" id="KW-0804">Transcription</keyword>
<evidence type="ECO:0000313" key="10">
    <source>
        <dbReference type="EMBL" id="CAB3373816.1"/>
    </source>
</evidence>
<accession>A0A8S1CT94</accession>
<evidence type="ECO:0000256" key="2">
    <source>
        <dbReference type="ARBA" id="ARBA00022782"/>
    </source>
</evidence>
<dbReference type="InterPro" id="IPR050359">
    <property type="entry name" value="bHLH_transcription_factors"/>
</dbReference>
<feature type="region of interest" description="Disordered" evidence="8">
    <location>
        <begin position="15"/>
        <end position="78"/>
    </location>
</feature>
<feature type="domain" description="BHLH" evidence="9">
    <location>
        <begin position="85"/>
        <end position="137"/>
    </location>
</feature>
<proteinExistence type="predicted"/>
<feature type="region of interest" description="Disordered" evidence="8">
    <location>
        <begin position="203"/>
        <end position="272"/>
    </location>
</feature>
<name>A0A8S1CT94_9INSE</name>
<evidence type="ECO:0000256" key="1">
    <source>
        <dbReference type="ARBA" id="ARBA00022473"/>
    </source>
</evidence>
<dbReference type="GO" id="GO:0007423">
    <property type="term" value="P:sensory organ development"/>
    <property type="evidence" value="ECO:0007669"/>
    <property type="project" value="TreeGrafter"/>
</dbReference>
<dbReference type="SMART" id="SM00353">
    <property type="entry name" value="HLH"/>
    <property type="match status" value="1"/>
</dbReference>
<dbReference type="PROSITE" id="PS50888">
    <property type="entry name" value="BHLH"/>
    <property type="match status" value="1"/>
</dbReference>
<dbReference type="GO" id="GO:0045944">
    <property type="term" value="P:positive regulation of transcription by RNA polymerase II"/>
    <property type="evidence" value="ECO:0007669"/>
    <property type="project" value="TreeGrafter"/>
</dbReference>
<dbReference type="GO" id="GO:0046983">
    <property type="term" value="F:protein dimerization activity"/>
    <property type="evidence" value="ECO:0007669"/>
    <property type="project" value="InterPro"/>
</dbReference>
<dbReference type="AlphaFoldDB" id="A0A8S1CT94"/>
<dbReference type="FunFam" id="4.10.280.10:FF:000006">
    <property type="entry name" value="Neurogenic differentiation factor"/>
    <property type="match status" value="1"/>
</dbReference>
<evidence type="ECO:0000256" key="4">
    <source>
        <dbReference type="ARBA" id="ARBA00023015"/>
    </source>
</evidence>
<dbReference type="PANTHER" id="PTHR19290:SF163">
    <property type="entry name" value="BASIC HELIX-LOOP-HELIX NEURAL TRANSCRIPTION FACTOR TAP"/>
    <property type="match status" value="1"/>
</dbReference>
<dbReference type="PANTHER" id="PTHR19290">
    <property type="entry name" value="BASIC HELIX-LOOP-HELIX PROTEIN NEUROGENIN-RELATED"/>
    <property type="match status" value="1"/>
</dbReference>
<dbReference type="EMBL" id="CADEPI010000090">
    <property type="protein sequence ID" value="CAB3373816.1"/>
    <property type="molecule type" value="Genomic_DNA"/>
</dbReference>
<dbReference type="InterPro" id="IPR011598">
    <property type="entry name" value="bHLH_dom"/>
</dbReference>
<comment type="caution">
    <text evidence="10">The sequence shown here is derived from an EMBL/GenBank/DDBJ whole genome shotgun (WGS) entry which is preliminary data.</text>
</comment>
<dbReference type="GO" id="GO:0061564">
    <property type="term" value="P:axon development"/>
    <property type="evidence" value="ECO:0007669"/>
    <property type="project" value="TreeGrafter"/>
</dbReference>
<keyword evidence="1" id="KW-0217">Developmental protein</keyword>
<evidence type="ECO:0000259" key="9">
    <source>
        <dbReference type="PROSITE" id="PS50888"/>
    </source>
</evidence>
<evidence type="ECO:0000256" key="5">
    <source>
        <dbReference type="ARBA" id="ARBA00023125"/>
    </source>
</evidence>
<evidence type="ECO:0000256" key="6">
    <source>
        <dbReference type="ARBA" id="ARBA00023163"/>
    </source>
</evidence>
<reference evidence="10 11" key="1">
    <citation type="submission" date="2020-04" db="EMBL/GenBank/DDBJ databases">
        <authorList>
            <person name="Alioto T."/>
            <person name="Alioto T."/>
            <person name="Gomez Garrido J."/>
        </authorList>
    </citation>
    <scope>NUCLEOTIDE SEQUENCE [LARGE SCALE GENOMIC DNA]</scope>
</reference>
<dbReference type="GO" id="GO:0005634">
    <property type="term" value="C:nucleus"/>
    <property type="evidence" value="ECO:0007669"/>
    <property type="project" value="TreeGrafter"/>
</dbReference>
<evidence type="ECO:0000256" key="8">
    <source>
        <dbReference type="SAM" id="MobiDB-lite"/>
    </source>
</evidence>
<dbReference type="SUPFAM" id="SSF47459">
    <property type="entry name" value="HLH, helix-loop-helix DNA-binding domain"/>
    <property type="match status" value="1"/>
</dbReference>
<dbReference type="GO" id="GO:0070888">
    <property type="term" value="F:E-box binding"/>
    <property type="evidence" value="ECO:0007669"/>
    <property type="project" value="TreeGrafter"/>
</dbReference>
<dbReference type="Proteomes" id="UP000494165">
    <property type="component" value="Unassembled WGS sequence"/>
</dbReference>
<sequence length="272" mass="30442">MAIWSKSDISEIMSSSMDSPLSASYSSPDRSMASFNADDSIDSENDFDLSMCPQSTPRRPRPRSKGPRSRAQTRSPTQVVRLKRVRRVKANDRERNRMHHLNHALDKLRCVLPTVPEDTKLTKIETLRFAHNYIWALSQTLGITDVGAPPPGTDFEYNNNGGVTMNMGTVTVSIGPNGTNAITSTAGSLAQVRRTQMDTLLDSWERDSTLSSNSSYHEGPRYQMASPEQQQPHQHVHYPEPSPYQHCMMQYNSSSNNNNNNSYCSSGYASYS</sequence>
<feature type="compositionally biased region" description="Basic residues" evidence="8">
    <location>
        <begin position="58"/>
        <end position="68"/>
    </location>
</feature>
<keyword evidence="4" id="KW-0805">Transcription regulation</keyword>
<dbReference type="Gene3D" id="4.10.280.10">
    <property type="entry name" value="Helix-loop-helix DNA-binding domain"/>
    <property type="match status" value="1"/>
</dbReference>
<keyword evidence="7" id="KW-0539">Nucleus</keyword>